<feature type="compositionally biased region" description="Basic residues" evidence="1">
    <location>
        <begin position="98"/>
        <end position="113"/>
    </location>
</feature>
<dbReference type="Proteomes" id="UP001066276">
    <property type="component" value="Chromosome 8"/>
</dbReference>
<evidence type="ECO:0000313" key="3">
    <source>
        <dbReference type="Proteomes" id="UP001066276"/>
    </source>
</evidence>
<proteinExistence type="predicted"/>
<protein>
    <submittedName>
        <fullName evidence="2">Uncharacterized protein</fullName>
    </submittedName>
</protein>
<evidence type="ECO:0000313" key="2">
    <source>
        <dbReference type="EMBL" id="KAJ1112172.1"/>
    </source>
</evidence>
<keyword evidence="3" id="KW-1185">Reference proteome</keyword>
<dbReference type="AlphaFoldDB" id="A0AAV7NC78"/>
<feature type="compositionally biased region" description="Basic and acidic residues" evidence="1">
    <location>
        <begin position="1"/>
        <end position="27"/>
    </location>
</feature>
<gene>
    <name evidence="2" type="ORF">NDU88_000440</name>
</gene>
<evidence type="ECO:0000256" key="1">
    <source>
        <dbReference type="SAM" id="MobiDB-lite"/>
    </source>
</evidence>
<reference evidence="2" key="1">
    <citation type="journal article" date="2022" name="bioRxiv">
        <title>Sequencing and chromosome-scale assembly of the giantPleurodeles waltlgenome.</title>
        <authorList>
            <person name="Brown T."/>
            <person name="Elewa A."/>
            <person name="Iarovenko S."/>
            <person name="Subramanian E."/>
            <person name="Araus A.J."/>
            <person name="Petzold A."/>
            <person name="Susuki M."/>
            <person name="Suzuki K.-i.T."/>
            <person name="Hayashi T."/>
            <person name="Toyoda A."/>
            <person name="Oliveira C."/>
            <person name="Osipova E."/>
            <person name="Leigh N.D."/>
            <person name="Simon A."/>
            <person name="Yun M.H."/>
        </authorList>
    </citation>
    <scope>NUCLEOTIDE SEQUENCE</scope>
    <source>
        <strain evidence="2">20211129_DDA</strain>
        <tissue evidence="2">Liver</tissue>
    </source>
</reference>
<sequence>MVLRRCPGEYGDKTAPDRARHPMEELACRWGWKGETTPPVSGRPPARRHKRAACQRSANNETRSIRTLEEAQGLEGMQPNLWDEPQQSTSQEQLPRRDRGRSKTHTRQNKSHKPTTAESQKERAALLRSLRSQDSISEAD</sequence>
<accession>A0AAV7NC78</accession>
<feature type="compositionally biased region" description="Polar residues" evidence="1">
    <location>
        <begin position="130"/>
        <end position="140"/>
    </location>
</feature>
<comment type="caution">
    <text evidence="2">The sequence shown here is derived from an EMBL/GenBank/DDBJ whole genome shotgun (WGS) entry which is preliminary data.</text>
</comment>
<dbReference type="EMBL" id="JANPWB010000012">
    <property type="protein sequence ID" value="KAJ1112172.1"/>
    <property type="molecule type" value="Genomic_DNA"/>
</dbReference>
<feature type="region of interest" description="Disordered" evidence="1">
    <location>
        <begin position="1"/>
        <end position="140"/>
    </location>
</feature>
<name>A0AAV7NC78_PLEWA</name>
<organism evidence="2 3">
    <name type="scientific">Pleurodeles waltl</name>
    <name type="common">Iberian ribbed newt</name>
    <dbReference type="NCBI Taxonomy" id="8319"/>
    <lineage>
        <taxon>Eukaryota</taxon>
        <taxon>Metazoa</taxon>
        <taxon>Chordata</taxon>
        <taxon>Craniata</taxon>
        <taxon>Vertebrata</taxon>
        <taxon>Euteleostomi</taxon>
        <taxon>Amphibia</taxon>
        <taxon>Batrachia</taxon>
        <taxon>Caudata</taxon>
        <taxon>Salamandroidea</taxon>
        <taxon>Salamandridae</taxon>
        <taxon>Pleurodelinae</taxon>
        <taxon>Pleurodeles</taxon>
    </lineage>
</organism>